<sequence length="478" mass="54374">MISHTLVLLVLVLANLAAGQSCYWNDACSYQLYSSKTPYDTVRGDIRDYPVPENCKAISLWSLNRHGNRNPGGSVTESMKVIAKLKDEIIASHNQGRGELCAQDIEDFKKWNWNSTLEVATSDLTGTGYEELYDIAKRLREKYPHLLEGDKDDFYFRCTNEQRTITSAIAFAHGWSEGTSLALSVDGPWVRDDVIRPYENCDRYQQEVKNGPEVATQVDDYFVNPEFVTVKNNVQRRLGLTTQLSSEDIYSLYEICRFYRSWEPTLRSPWCSAFSNEDLVALEYRDDVRHYHRNGYGSWVNLNLGATALKDLYGSFEAALTPQGKNLVAYFTHDTMIEMVLCAMGLYKDDFVLQGRQRDPNRLWRTSQIGSFSANILAVLNECSTGSANRSYRVQIFVNEKVTDLCPLEGCTWQEFQNHFEKFKATNLDFCRMTYQGPEVETPENAELISPESNVPGGASALIVISWMLMAGLAIHLR</sequence>
<dbReference type="SUPFAM" id="SSF53254">
    <property type="entry name" value="Phosphoglycerate mutase-like"/>
    <property type="match status" value="1"/>
</dbReference>
<dbReference type="AlphaFoldDB" id="A0ABD0T6Z5"/>
<keyword evidence="6" id="KW-1003">Cell membrane</keyword>
<comment type="similarity">
    <text evidence="2">Belongs to the histidine acid phosphatase family. MINPP1 subfamily.</text>
</comment>
<evidence type="ECO:0000256" key="18">
    <source>
        <dbReference type="SAM" id="Phobius"/>
    </source>
</evidence>
<dbReference type="InterPro" id="IPR029033">
    <property type="entry name" value="His_PPase_superfam"/>
</dbReference>
<evidence type="ECO:0000256" key="8">
    <source>
        <dbReference type="ARBA" id="ARBA00022801"/>
    </source>
</evidence>
<feature type="disulfide bond" evidence="17">
    <location>
        <begin position="55"/>
        <end position="383"/>
    </location>
</feature>
<dbReference type="InterPro" id="IPR033379">
    <property type="entry name" value="Acid_Pase_AS"/>
</dbReference>
<dbReference type="GO" id="GO:0005886">
    <property type="term" value="C:plasma membrane"/>
    <property type="evidence" value="ECO:0007669"/>
    <property type="project" value="UniProtKB-SubCell"/>
</dbReference>
<keyword evidence="18" id="KW-1133">Transmembrane helix</keyword>
<evidence type="ECO:0000313" key="20">
    <source>
        <dbReference type="EMBL" id="KAL0839129.1"/>
    </source>
</evidence>
<dbReference type="EC" id="3.1.3.80" evidence="3"/>
<evidence type="ECO:0000256" key="16">
    <source>
        <dbReference type="PIRSR" id="PIRSR000894-1"/>
    </source>
</evidence>
<gene>
    <name evidence="20" type="ORF">ABMA28_017102</name>
</gene>
<evidence type="ECO:0000256" key="2">
    <source>
        <dbReference type="ARBA" id="ARBA00008422"/>
    </source>
</evidence>
<dbReference type="Proteomes" id="UP001549921">
    <property type="component" value="Unassembled WGS sequence"/>
</dbReference>
<comment type="catalytic activity">
    <reaction evidence="14">
        <text>1D-myo-inositol hexakisphosphate + H2O = 1D-myo-inositol 1,2,4,5,6-pentakisphosphate + phosphate</text>
        <dbReference type="Rhea" id="RHEA:16989"/>
        <dbReference type="ChEBI" id="CHEBI:15377"/>
        <dbReference type="ChEBI" id="CHEBI:43474"/>
        <dbReference type="ChEBI" id="CHEBI:57798"/>
        <dbReference type="ChEBI" id="CHEBI:58130"/>
        <dbReference type="EC" id="3.1.3.62"/>
    </reaction>
    <physiologicalReaction direction="left-to-right" evidence="14">
        <dbReference type="Rhea" id="RHEA:16990"/>
    </physiologicalReaction>
</comment>
<proteinExistence type="inferred from homology"/>
<organism evidence="20 21">
    <name type="scientific">Loxostege sticticalis</name>
    <name type="common">Beet webworm moth</name>
    <dbReference type="NCBI Taxonomy" id="481309"/>
    <lineage>
        <taxon>Eukaryota</taxon>
        <taxon>Metazoa</taxon>
        <taxon>Ecdysozoa</taxon>
        <taxon>Arthropoda</taxon>
        <taxon>Hexapoda</taxon>
        <taxon>Insecta</taxon>
        <taxon>Pterygota</taxon>
        <taxon>Neoptera</taxon>
        <taxon>Endopterygota</taxon>
        <taxon>Lepidoptera</taxon>
        <taxon>Glossata</taxon>
        <taxon>Ditrysia</taxon>
        <taxon>Pyraloidea</taxon>
        <taxon>Crambidae</taxon>
        <taxon>Pyraustinae</taxon>
        <taxon>Loxostege</taxon>
    </lineage>
</organism>
<dbReference type="Gene3D" id="3.40.50.1240">
    <property type="entry name" value="Phosphoglycerate mutase-like"/>
    <property type="match status" value="1"/>
</dbReference>
<evidence type="ECO:0000256" key="10">
    <source>
        <dbReference type="ARBA" id="ARBA00023180"/>
    </source>
</evidence>
<dbReference type="InterPro" id="IPR016274">
    <property type="entry name" value="Histidine_acid_Pase_euk"/>
</dbReference>
<feature type="active site" description="Proton donor" evidence="16">
    <location>
        <position position="334"/>
    </location>
</feature>
<evidence type="ECO:0000256" key="6">
    <source>
        <dbReference type="ARBA" id="ARBA00022475"/>
    </source>
</evidence>
<feature type="chain" id="PRO_5044881222" description="Multiple inositol polyphosphate phosphatase 1" evidence="19">
    <location>
        <begin position="20"/>
        <end position="478"/>
    </location>
</feature>
<keyword evidence="18" id="KW-0812">Transmembrane</keyword>
<comment type="catalytic activity">
    <reaction evidence="15">
        <text>(2R)-2,3-bisphosphoglycerate + H2O = (2R)-2-phosphoglycerate + phosphate</text>
        <dbReference type="Rhea" id="RHEA:27381"/>
        <dbReference type="ChEBI" id="CHEBI:15377"/>
        <dbReference type="ChEBI" id="CHEBI:43474"/>
        <dbReference type="ChEBI" id="CHEBI:58248"/>
        <dbReference type="ChEBI" id="CHEBI:58289"/>
        <dbReference type="EC" id="3.1.3.80"/>
    </reaction>
    <physiologicalReaction direction="left-to-right" evidence="15">
        <dbReference type="Rhea" id="RHEA:27382"/>
    </physiologicalReaction>
</comment>
<comment type="subcellular location">
    <subcellularLocation>
        <location evidence="1">Cell membrane</location>
    </subcellularLocation>
</comment>
<protein>
    <recommendedName>
        <fullName evidence="5">Multiple inositol polyphosphate phosphatase 1</fullName>
        <ecNumber evidence="4">3.1.3.62</ecNumber>
        <ecNumber evidence="3">3.1.3.80</ecNumber>
    </recommendedName>
    <alternativeName>
        <fullName evidence="11">2,3-bisphosphoglycerate 3-phosphatase</fullName>
    </alternativeName>
</protein>
<name>A0ABD0T6Z5_LOXSC</name>
<feature type="signal peptide" evidence="19">
    <location>
        <begin position="1"/>
        <end position="19"/>
    </location>
</feature>
<dbReference type="GO" id="GO:0034417">
    <property type="term" value="F:bisphosphoglycerate 3-phosphatase activity"/>
    <property type="evidence" value="ECO:0007669"/>
    <property type="project" value="UniProtKB-EC"/>
</dbReference>
<dbReference type="PROSITE" id="PS00778">
    <property type="entry name" value="HIS_ACID_PHOSPHAT_2"/>
    <property type="match status" value="1"/>
</dbReference>
<evidence type="ECO:0000256" key="12">
    <source>
        <dbReference type="ARBA" id="ARBA00043668"/>
    </source>
</evidence>
<dbReference type="Pfam" id="PF00328">
    <property type="entry name" value="His_Phos_2"/>
    <property type="match status" value="1"/>
</dbReference>
<comment type="catalytic activity">
    <reaction evidence="13">
        <text>1D-myo-inositol 1,2,4,5,6-pentakisphosphate + H2O = 1D-myo-inositol 1,2,5,6-tetrakisphosphate + phosphate</text>
        <dbReference type="Rhea" id="RHEA:77115"/>
        <dbReference type="ChEBI" id="CHEBI:15377"/>
        <dbReference type="ChEBI" id="CHEBI:43474"/>
        <dbReference type="ChEBI" id="CHEBI:57798"/>
        <dbReference type="ChEBI" id="CHEBI:195535"/>
        <dbReference type="EC" id="3.1.3.62"/>
    </reaction>
    <physiologicalReaction direction="left-to-right" evidence="13">
        <dbReference type="Rhea" id="RHEA:77116"/>
    </physiologicalReaction>
</comment>
<reference evidence="20 21" key="1">
    <citation type="submission" date="2024-06" db="EMBL/GenBank/DDBJ databases">
        <title>A chromosome-level genome assembly of beet webworm, Loxostege sticticalis.</title>
        <authorList>
            <person name="Zhang Y."/>
        </authorList>
    </citation>
    <scope>NUCLEOTIDE SEQUENCE [LARGE SCALE GENOMIC DNA]</scope>
    <source>
        <strain evidence="20">AQ028</strain>
        <tissue evidence="20">Male pupae</tissue>
    </source>
</reference>
<evidence type="ECO:0000256" key="4">
    <source>
        <dbReference type="ARBA" id="ARBA00013040"/>
    </source>
</evidence>
<evidence type="ECO:0000256" key="5">
    <source>
        <dbReference type="ARBA" id="ARBA00018097"/>
    </source>
</evidence>
<keyword evidence="10" id="KW-0325">Glycoprotein</keyword>
<dbReference type="PIRSF" id="PIRSF000894">
    <property type="entry name" value="Acid_phosphatase"/>
    <property type="match status" value="1"/>
</dbReference>
<dbReference type="PANTHER" id="PTHR20963">
    <property type="entry name" value="MULTIPLE INOSITOL POLYPHOSPHATE PHOSPHATASE-RELATED"/>
    <property type="match status" value="1"/>
</dbReference>
<evidence type="ECO:0000256" key="14">
    <source>
        <dbReference type="ARBA" id="ARBA00043691"/>
    </source>
</evidence>
<feature type="active site" description="Nucleophile" evidence="16">
    <location>
        <position position="66"/>
    </location>
</feature>
<comment type="catalytic activity">
    <reaction evidence="12">
        <text>1D-myo-inositol 1,2,5,6-tetrakisphosphate + H2O = 1D-myo-inositol 1,2,6-trisphosphate + phosphate</text>
        <dbReference type="Rhea" id="RHEA:77119"/>
        <dbReference type="ChEBI" id="CHEBI:15377"/>
        <dbReference type="ChEBI" id="CHEBI:43474"/>
        <dbReference type="ChEBI" id="CHEBI:195535"/>
        <dbReference type="ChEBI" id="CHEBI:195537"/>
        <dbReference type="EC" id="3.1.3.62"/>
    </reaction>
    <physiologicalReaction direction="left-to-right" evidence="12">
        <dbReference type="Rhea" id="RHEA:77120"/>
    </physiologicalReaction>
</comment>
<evidence type="ECO:0000256" key="9">
    <source>
        <dbReference type="ARBA" id="ARBA00023136"/>
    </source>
</evidence>
<dbReference type="InterPro" id="IPR000560">
    <property type="entry name" value="His_Pase_clade-2"/>
</dbReference>
<evidence type="ECO:0000256" key="17">
    <source>
        <dbReference type="PIRSR" id="PIRSR000894-2"/>
    </source>
</evidence>
<evidence type="ECO:0000256" key="13">
    <source>
        <dbReference type="ARBA" id="ARBA00043671"/>
    </source>
</evidence>
<evidence type="ECO:0000256" key="15">
    <source>
        <dbReference type="ARBA" id="ARBA00043832"/>
    </source>
</evidence>
<evidence type="ECO:0000256" key="1">
    <source>
        <dbReference type="ARBA" id="ARBA00004236"/>
    </source>
</evidence>
<feature type="transmembrane region" description="Helical" evidence="18">
    <location>
        <begin position="458"/>
        <end position="477"/>
    </location>
</feature>
<dbReference type="PANTHER" id="PTHR20963:SF8">
    <property type="entry name" value="MULTIPLE INOSITOL POLYPHOSPHATE PHOSPHATASE 1"/>
    <property type="match status" value="1"/>
</dbReference>
<dbReference type="EMBL" id="JBEDNZ010000009">
    <property type="protein sequence ID" value="KAL0839129.1"/>
    <property type="molecule type" value="Genomic_DNA"/>
</dbReference>
<evidence type="ECO:0000256" key="3">
    <source>
        <dbReference type="ARBA" id="ARBA00012976"/>
    </source>
</evidence>
<keyword evidence="17" id="KW-1015">Disulfide bond</keyword>
<keyword evidence="9 18" id="KW-0472">Membrane</keyword>
<feature type="disulfide bond" evidence="17">
    <location>
        <begin position="256"/>
        <end position="271"/>
    </location>
</feature>
<evidence type="ECO:0000256" key="7">
    <source>
        <dbReference type="ARBA" id="ARBA00022729"/>
    </source>
</evidence>
<evidence type="ECO:0000256" key="11">
    <source>
        <dbReference type="ARBA" id="ARBA00031642"/>
    </source>
</evidence>
<keyword evidence="8" id="KW-0378">Hydrolase</keyword>
<dbReference type="EC" id="3.1.3.62" evidence="4"/>
<keyword evidence="7 19" id="KW-0732">Signal</keyword>
<dbReference type="CDD" id="cd07061">
    <property type="entry name" value="HP_HAP_like"/>
    <property type="match status" value="1"/>
</dbReference>
<evidence type="ECO:0000256" key="19">
    <source>
        <dbReference type="SAM" id="SignalP"/>
    </source>
</evidence>
<accession>A0ABD0T6Z5</accession>
<comment type="caution">
    <text evidence="20">The sequence shown here is derived from an EMBL/GenBank/DDBJ whole genome shotgun (WGS) entry which is preliminary data.</text>
</comment>
<evidence type="ECO:0000313" key="21">
    <source>
        <dbReference type="Proteomes" id="UP001549921"/>
    </source>
</evidence>